<dbReference type="PANTHER" id="PTHR21071:SF4">
    <property type="entry name" value="UDP-N-ACETYLENOLPYRUVOYLGLUCOSAMINE REDUCTASE"/>
    <property type="match status" value="1"/>
</dbReference>
<dbReference type="AlphaFoldDB" id="A0A0G1DR20"/>
<dbReference type="InterPro" id="IPR003170">
    <property type="entry name" value="MurB"/>
</dbReference>
<dbReference type="InterPro" id="IPR036318">
    <property type="entry name" value="FAD-bd_PCMH-like_sf"/>
</dbReference>
<accession>A0A0G1DR20</accession>
<evidence type="ECO:0000313" key="2">
    <source>
        <dbReference type="EMBL" id="KKS64698.1"/>
    </source>
</evidence>
<evidence type="ECO:0000259" key="1">
    <source>
        <dbReference type="Pfam" id="PF01565"/>
    </source>
</evidence>
<feature type="domain" description="FAD linked oxidase N-terminal" evidence="1">
    <location>
        <begin position="36"/>
        <end position="167"/>
    </location>
</feature>
<dbReference type="Pfam" id="PF01565">
    <property type="entry name" value="FAD_binding_4"/>
    <property type="match status" value="1"/>
</dbReference>
<dbReference type="SUPFAM" id="SSF56176">
    <property type="entry name" value="FAD-binding/transporter-associated domain-like"/>
    <property type="match status" value="1"/>
</dbReference>
<dbReference type="GO" id="GO:0071555">
    <property type="term" value="P:cell wall organization"/>
    <property type="evidence" value="ECO:0007669"/>
    <property type="project" value="TreeGrafter"/>
</dbReference>
<dbReference type="InterPro" id="IPR006094">
    <property type="entry name" value="Oxid_FAD_bind_N"/>
</dbReference>
<dbReference type="Proteomes" id="UP000034135">
    <property type="component" value="Unassembled WGS sequence"/>
</dbReference>
<dbReference type="PANTHER" id="PTHR21071">
    <property type="entry name" value="UDP-N-ACETYLENOLPYRUVOYLGLUCOSAMINE REDUCTASE"/>
    <property type="match status" value="1"/>
</dbReference>
<dbReference type="GO" id="GO:0005829">
    <property type="term" value="C:cytosol"/>
    <property type="evidence" value="ECO:0007669"/>
    <property type="project" value="TreeGrafter"/>
</dbReference>
<dbReference type="Gene3D" id="3.30.43.10">
    <property type="entry name" value="Uridine Diphospho-n-acetylenolpyruvylglucosamine Reductase, domain 2"/>
    <property type="match status" value="1"/>
</dbReference>
<reference evidence="2 3" key="1">
    <citation type="journal article" date="2015" name="Nature">
        <title>rRNA introns, odd ribosomes, and small enigmatic genomes across a large radiation of phyla.</title>
        <authorList>
            <person name="Brown C.T."/>
            <person name="Hug L.A."/>
            <person name="Thomas B.C."/>
            <person name="Sharon I."/>
            <person name="Castelle C.J."/>
            <person name="Singh A."/>
            <person name="Wilkins M.J."/>
            <person name="Williams K.H."/>
            <person name="Banfield J.F."/>
        </authorList>
    </citation>
    <scope>NUCLEOTIDE SEQUENCE [LARGE SCALE GENOMIC DNA]</scope>
</reference>
<comment type="caution">
    <text evidence="2">The sequence shown here is derived from an EMBL/GenBank/DDBJ whole genome shotgun (WGS) entry which is preliminary data.</text>
</comment>
<name>A0A0G1DR20_9BACT</name>
<sequence>MEDLVKLLVRDLGDERVKQNIDLSEHMETGLGGLARAFYIATTKRELIRVVQLCKELKIKYLIMGTGSKMALSEQGFEGLVIKNRSDSVKIFGIKGKVSRAGIGIEEAFLEADSGTSIVRLCEYAQSQGLGLGGLEGLGTIGGSIHVLPVLREKIHQVKVITKSGTIKEKNLREITREDIVLSVVFLLKAKK</sequence>
<evidence type="ECO:0000313" key="3">
    <source>
        <dbReference type="Proteomes" id="UP000034135"/>
    </source>
</evidence>
<organism evidence="2 3">
    <name type="scientific">Candidatus Daviesbacteria bacterium GW2011_GWA1_42_6</name>
    <dbReference type="NCBI Taxonomy" id="1618420"/>
    <lineage>
        <taxon>Bacteria</taxon>
        <taxon>Candidatus Daviesiibacteriota</taxon>
    </lineage>
</organism>
<dbReference type="EMBL" id="LCEB01000020">
    <property type="protein sequence ID" value="KKS64698.1"/>
    <property type="molecule type" value="Genomic_DNA"/>
</dbReference>
<dbReference type="InterPro" id="IPR016167">
    <property type="entry name" value="FAD-bd_PCMH_sub1"/>
</dbReference>
<proteinExistence type="predicted"/>
<dbReference type="GO" id="GO:0050660">
    <property type="term" value="F:flavin adenine dinucleotide binding"/>
    <property type="evidence" value="ECO:0007669"/>
    <property type="project" value="InterPro"/>
</dbReference>
<protein>
    <submittedName>
        <fullName evidence="2">UDP-N-acetylenolpyruvoylglucosamine reductase</fullName>
    </submittedName>
</protein>
<gene>
    <name evidence="2" type="ORF">UV33_C0020G0008</name>
</gene>
<dbReference type="GO" id="GO:0008762">
    <property type="term" value="F:UDP-N-acetylmuramate dehydrogenase activity"/>
    <property type="evidence" value="ECO:0007669"/>
    <property type="project" value="InterPro"/>
</dbReference>